<accession>A0AAV0LTP1</accession>
<sequence>PQNPQRDQIHGALNSDGIPAAVLVNHDHSASPVIFLAVTRPRLPLLLLLLSTVVKIKAMTISIQPRVIPTYELPIKRLHLLPCRSTTWPNKHQYHRRNNNKNRALPQLRHYQTMWQLINPTYD</sequence>
<name>A0AAV0LTP1_9ROSI</name>
<proteinExistence type="predicted"/>
<feature type="non-terminal residue" evidence="1">
    <location>
        <position position="1"/>
    </location>
</feature>
<gene>
    <name evidence="1" type="ORF">LITE_LOCUS25476</name>
</gene>
<organism evidence="1 2">
    <name type="scientific">Linum tenue</name>
    <dbReference type="NCBI Taxonomy" id="586396"/>
    <lineage>
        <taxon>Eukaryota</taxon>
        <taxon>Viridiplantae</taxon>
        <taxon>Streptophyta</taxon>
        <taxon>Embryophyta</taxon>
        <taxon>Tracheophyta</taxon>
        <taxon>Spermatophyta</taxon>
        <taxon>Magnoliopsida</taxon>
        <taxon>eudicotyledons</taxon>
        <taxon>Gunneridae</taxon>
        <taxon>Pentapetalae</taxon>
        <taxon>rosids</taxon>
        <taxon>fabids</taxon>
        <taxon>Malpighiales</taxon>
        <taxon>Linaceae</taxon>
        <taxon>Linum</taxon>
    </lineage>
</organism>
<comment type="caution">
    <text evidence="1">The sequence shown here is derived from an EMBL/GenBank/DDBJ whole genome shotgun (WGS) entry which is preliminary data.</text>
</comment>
<keyword evidence="2" id="KW-1185">Reference proteome</keyword>
<evidence type="ECO:0000313" key="2">
    <source>
        <dbReference type="Proteomes" id="UP001154282"/>
    </source>
</evidence>
<dbReference type="AlphaFoldDB" id="A0AAV0LTP1"/>
<dbReference type="EMBL" id="CAMGYJ010000006">
    <property type="protein sequence ID" value="CAI0437482.1"/>
    <property type="molecule type" value="Genomic_DNA"/>
</dbReference>
<dbReference type="Proteomes" id="UP001154282">
    <property type="component" value="Unassembled WGS sequence"/>
</dbReference>
<reference evidence="1" key="1">
    <citation type="submission" date="2022-08" db="EMBL/GenBank/DDBJ databases">
        <authorList>
            <person name="Gutierrez-Valencia J."/>
        </authorList>
    </citation>
    <scope>NUCLEOTIDE SEQUENCE</scope>
</reference>
<protein>
    <submittedName>
        <fullName evidence="1">Uncharacterized protein</fullName>
    </submittedName>
</protein>
<evidence type="ECO:0000313" key="1">
    <source>
        <dbReference type="EMBL" id="CAI0437482.1"/>
    </source>
</evidence>
<feature type="non-terminal residue" evidence="1">
    <location>
        <position position="123"/>
    </location>
</feature>